<dbReference type="InterPro" id="IPR014966">
    <property type="entry name" value="FRG-dom"/>
</dbReference>
<name>A0A161LUD2_9BACT</name>
<dbReference type="OrthoDB" id="8478691at2"/>
<dbReference type="RefSeq" id="WP_068702941.1">
    <property type="nucleotide sequence ID" value="NZ_BDCR01000002.1"/>
</dbReference>
<dbReference type="Pfam" id="PF08867">
    <property type="entry name" value="FRG"/>
    <property type="match status" value="1"/>
</dbReference>
<evidence type="ECO:0000259" key="1">
    <source>
        <dbReference type="Pfam" id="PF08867"/>
    </source>
</evidence>
<reference evidence="3" key="1">
    <citation type="submission" date="2016-04" db="EMBL/GenBank/DDBJ databases">
        <title>Draft genome sequence of Paludibacter jiangxiensis strain NM7.</title>
        <authorList>
            <person name="Qiu Y."/>
            <person name="Matsuura N."/>
            <person name="Ohashi A."/>
            <person name="Tourlousse M.D."/>
            <person name="Sekiguchi Y."/>
        </authorList>
    </citation>
    <scope>NUCLEOTIDE SEQUENCE [LARGE SCALE GENOMIC DNA]</scope>
    <source>
        <strain evidence="3">NM7</strain>
    </source>
</reference>
<evidence type="ECO:0000313" key="2">
    <source>
        <dbReference type="EMBL" id="GAT62539.1"/>
    </source>
</evidence>
<protein>
    <submittedName>
        <fullName evidence="2">FRG domain-containing protein</fullName>
    </submittedName>
</protein>
<sequence length="374" mass="43414">MEKIKKDDYRLLHTGFYNIYPIQNEISFATLPNESNKDISSDDLLIDDYYGRVFSSWLYNNLTPYGVGEKLNYYPTGISNEIVDTFRVPYRKIPIFKVSSLDSISPLVSEMEKANPNYQILLRGQHSHYPIDRDKDEKRHLYGSEDIKEPSFLPSHLRSNFNENFMHSMWHSQAAILLNDIGIDYSEELTPLEFQEYQKDIMAIKGGIDMNGFALGIAQHYGMPSIGLDLTKTLKVAAWFALNKMIIDNEGITKTEPIKDFKNSIIYVFRCPENSVFSYSRVRPKIFPSGRPDAQDAWFGHVGWGYAKNQLGSYLMCGFKMQPDFLNGLPKDFEKDLFPKKEYDPILNYFVKMKNRGCYESEARRALNKIYLFE</sequence>
<dbReference type="AlphaFoldDB" id="A0A161LUD2"/>
<reference evidence="3" key="2">
    <citation type="journal article" date="2017" name="Genome Announc.">
        <title>Draft genome sequence of Paludibacter jiangxiensis NM7(T), a propionate-producing fermentative bacterium.</title>
        <authorList>
            <person name="Qiu Y.-L."/>
            <person name="Tourlousse D.M."/>
            <person name="Matsuura N."/>
            <person name="Ohashi A."/>
            <person name="Sekiguchi Y."/>
        </authorList>
    </citation>
    <scope>NUCLEOTIDE SEQUENCE [LARGE SCALE GENOMIC DNA]</scope>
    <source>
        <strain evidence="3">NM7</strain>
    </source>
</reference>
<evidence type="ECO:0000313" key="3">
    <source>
        <dbReference type="Proteomes" id="UP000076586"/>
    </source>
</evidence>
<dbReference type="EMBL" id="BDCR01000002">
    <property type="protein sequence ID" value="GAT62539.1"/>
    <property type="molecule type" value="Genomic_DNA"/>
</dbReference>
<proteinExistence type="predicted"/>
<organism evidence="2 3">
    <name type="scientific">Paludibacter jiangxiensis</name>
    <dbReference type="NCBI Taxonomy" id="681398"/>
    <lineage>
        <taxon>Bacteria</taxon>
        <taxon>Pseudomonadati</taxon>
        <taxon>Bacteroidota</taxon>
        <taxon>Bacteroidia</taxon>
        <taxon>Bacteroidales</taxon>
        <taxon>Paludibacteraceae</taxon>
        <taxon>Paludibacter</taxon>
    </lineage>
</organism>
<dbReference type="STRING" id="681398.PJIAN_298"/>
<keyword evidence="3" id="KW-1185">Reference proteome</keyword>
<accession>A0A161LUD2</accession>
<feature type="domain" description="FRG" evidence="1">
    <location>
        <begin position="194"/>
        <end position="245"/>
    </location>
</feature>
<comment type="caution">
    <text evidence="2">The sequence shown here is derived from an EMBL/GenBank/DDBJ whole genome shotgun (WGS) entry which is preliminary data.</text>
</comment>
<dbReference type="Proteomes" id="UP000076586">
    <property type="component" value="Unassembled WGS sequence"/>
</dbReference>
<gene>
    <name evidence="2" type="ORF">PJIAN_298</name>
</gene>